<dbReference type="Pfam" id="PF01545">
    <property type="entry name" value="Cation_efflux"/>
    <property type="match status" value="1"/>
</dbReference>
<keyword evidence="3" id="KW-0813">Transport</keyword>
<evidence type="ECO:0000256" key="4">
    <source>
        <dbReference type="ARBA" id="ARBA00022692"/>
    </source>
</evidence>
<name>A0ABW0FCW5_9MICO</name>
<keyword evidence="13" id="KW-1185">Reference proteome</keyword>
<comment type="similarity">
    <text evidence="2">Belongs to the cation diffusion facilitator (CDF) transporter (TC 2.A.4) family. SLC30A subfamily.</text>
</comment>
<dbReference type="InterPro" id="IPR027470">
    <property type="entry name" value="Cation_efflux_CTD"/>
</dbReference>
<evidence type="ECO:0000256" key="9">
    <source>
        <dbReference type="SAM" id="Phobius"/>
    </source>
</evidence>
<keyword evidence="6" id="KW-0406">Ion transport</keyword>
<evidence type="ECO:0000256" key="8">
    <source>
        <dbReference type="SAM" id="MobiDB-lite"/>
    </source>
</evidence>
<sequence>MSSAHDRSDHGRSGHSHGGSGHSHGGAAQALSAGGRHRSRLVVALVLIGIFFVVELIAGLLSGSLALISDAGHMAADVVTLAAALGATILAVRPDHSGRRTFGSYRLEVFASLLAVLIMLGVAIFVVIGGIGRIGREVHIDTGPMLVVGVLGLVVNLIVLRMLQGGAAESLNVKGAYLEVLADTVGSVGVIVAAVLIRWTGASWIDTAVALAVGAFIAVRAVMLAKEVLGVLGQAAPAGIDPSVVQSELEALDGVADVHDLHLWTLTSGMEVATVHLVVASGVDPHPVLDAAQELLESRHGIAHATVQTEPTDHHGCLEIGW</sequence>
<feature type="region of interest" description="Disordered" evidence="8">
    <location>
        <begin position="1"/>
        <end position="29"/>
    </location>
</feature>
<feature type="transmembrane region" description="Helical" evidence="9">
    <location>
        <begin position="74"/>
        <end position="92"/>
    </location>
</feature>
<feature type="transmembrane region" description="Helical" evidence="9">
    <location>
        <begin position="175"/>
        <end position="197"/>
    </location>
</feature>
<dbReference type="EMBL" id="JBHSLN010000012">
    <property type="protein sequence ID" value="MFC5296533.1"/>
    <property type="molecule type" value="Genomic_DNA"/>
</dbReference>
<evidence type="ECO:0000259" key="11">
    <source>
        <dbReference type="Pfam" id="PF16916"/>
    </source>
</evidence>
<feature type="transmembrane region" description="Helical" evidence="9">
    <location>
        <begin position="41"/>
        <end position="68"/>
    </location>
</feature>
<evidence type="ECO:0000259" key="10">
    <source>
        <dbReference type="Pfam" id="PF01545"/>
    </source>
</evidence>
<proteinExistence type="inferred from homology"/>
<evidence type="ECO:0000256" key="2">
    <source>
        <dbReference type="ARBA" id="ARBA00008873"/>
    </source>
</evidence>
<protein>
    <submittedName>
        <fullName evidence="12">Cation diffusion facilitator family transporter</fullName>
    </submittedName>
</protein>
<comment type="subcellular location">
    <subcellularLocation>
        <location evidence="1">Membrane</location>
        <topology evidence="1">Multi-pass membrane protein</topology>
    </subcellularLocation>
</comment>
<accession>A0ABW0FCW5</accession>
<dbReference type="Proteomes" id="UP001595937">
    <property type="component" value="Unassembled WGS sequence"/>
</dbReference>
<dbReference type="InterPro" id="IPR027469">
    <property type="entry name" value="Cation_efflux_TMD_sf"/>
</dbReference>
<keyword evidence="4 9" id="KW-0812">Transmembrane</keyword>
<dbReference type="InterPro" id="IPR002524">
    <property type="entry name" value="Cation_efflux"/>
</dbReference>
<organism evidence="12 13">
    <name type="scientific">Brachybacterium tyrofermentans</name>
    <dbReference type="NCBI Taxonomy" id="47848"/>
    <lineage>
        <taxon>Bacteria</taxon>
        <taxon>Bacillati</taxon>
        <taxon>Actinomycetota</taxon>
        <taxon>Actinomycetes</taxon>
        <taxon>Micrococcales</taxon>
        <taxon>Dermabacteraceae</taxon>
        <taxon>Brachybacterium</taxon>
    </lineage>
</organism>
<feature type="transmembrane region" description="Helical" evidence="9">
    <location>
        <begin position="203"/>
        <end position="223"/>
    </location>
</feature>
<dbReference type="GeneID" id="303298410"/>
<evidence type="ECO:0000256" key="7">
    <source>
        <dbReference type="ARBA" id="ARBA00023136"/>
    </source>
</evidence>
<evidence type="ECO:0000256" key="5">
    <source>
        <dbReference type="ARBA" id="ARBA00022989"/>
    </source>
</evidence>
<dbReference type="Gene3D" id="1.20.1510.10">
    <property type="entry name" value="Cation efflux protein transmembrane domain"/>
    <property type="match status" value="1"/>
</dbReference>
<dbReference type="InterPro" id="IPR058533">
    <property type="entry name" value="Cation_efflux_TM"/>
</dbReference>
<reference evidence="13" key="1">
    <citation type="journal article" date="2019" name="Int. J. Syst. Evol. Microbiol.">
        <title>The Global Catalogue of Microorganisms (GCM) 10K type strain sequencing project: providing services to taxonomists for standard genome sequencing and annotation.</title>
        <authorList>
            <consortium name="The Broad Institute Genomics Platform"/>
            <consortium name="The Broad Institute Genome Sequencing Center for Infectious Disease"/>
            <person name="Wu L."/>
            <person name="Ma J."/>
        </authorList>
    </citation>
    <scope>NUCLEOTIDE SEQUENCE [LARGE SCALE GENOMIC DNA]</scope>
    <source>
        <strain evidence="13">CGMCC 1.16455</strain>
    </source>
</reference>
<evidence type="ECO:0000256" key="6">
    <source>
        <dbReference type="ARBA" id="ARBA00023065"/>
    </source>
</evidence>
<evidence type="ECO:0000313" key="13">
    <source>
        <dbReference type="Proteomes" id="UP001595937"/>
    </source>
</evidence>
<dbReference type="NCBIfam" id="TIGR01297">
    <property type="entry name" value="CDF"/>
    <property type="match status" value="1"/>
</dbReference>
<dbReference type="InterPro" id="IPR050681">
    <property type="entry name" value="CDF/SLC30A"/>
</dbReference>
<evidence type="ECO:0000256" key="1">
    <source>
        <dbReference type="ARBA" id="ARBA00004141"/>
    </source>
</evidence>
<evidence type="ECO:0000313" key="12">
    <source>
        <dbReference type="EMBL" id="MFC5296533.1"/>
    </source>
</evidence>
<dbReference type="SUPFAM" id="SSF161111">
    <property type="entry name" value="Cation efflux protein transmembrane domain-like"/>
    <property type="match status" value="1"/>
</dbReference>
<feature type="compositionally biased region" description="Basic and acidic residues" evidence="8">
    <location>
        <begin position="1"/>
        <end position="12"/>
    </location>
</feature>
<dbReference type="Pfam" id="PF16916">
    <property type="entry name" value="ZT_dimer"/>
    <property type="match status" value="1"/>
</dbReference>
<feature type="transmembrane region" description="Helical" evidence="9">
    <location>
        <begin position="144"/>
        <end position="163"/>
    </location>
</feature>
<feature type="domain" description="Cation efflux protein cytoplasmic" evidence="11">
    <location>
        <begin position="244"/>
        <end position="311"/>
    </location>
</feature>
<feature type="domain" description="Cation efflux protein transmembrane" evidence="10">
    <location>
        <begin position="41"/>
        <end position="232"/>
    </location>
</feature>
<comment type="caution">
    <text evidence="12">The sequence shown here is derived from an EMBL/GenBank/DDBJ whole genome shotgun (WGS) entry which is preliminary data.</text>
</comment>
<gene>
    <name evidence="12" type="ORF">ACFPK8_03350</name>
</gene>
<dbReference type="PANTHER" id="PTHR11562:SF17">
    <property type="entry name" value="RE54080P-RELATED"/>
    <property type="match status" value="1"/>
</dbReference>
<dbReference type="InterPro" id="IPR036837">
    <property type="entry name" value="Cation_efflux_CTD_sf"/>
</dbReference>
<evidence type="ECO:0000256" key="3">
    <source>
        <dbReference type="ARBA" id="ARBA00022448"/>
    </source>
</evidence>
<dbReference type="SUPFAM" id="SSF160240">
    <property type="entry name" value="Cation efflux protein cytoplasmic domain-like"/>
    <property type="match status" value="1"/>
</dbReference>
<feature type="transmembrane region" description="Helical" evidence="9">
    <location>
        <begin position="113"/>
        <end position="132"/>
    </location>
</feature>
<dbReference type="PANTHER" id="PTHR11562">
    <property type="entry name" value="CATION EFFLUX PROTEIN/ ZINC TRANSPORTER"/>
    <property type="match status" value="1"/>
</dbReference>
<keyword evidence="7 9" id="KW-0472">Membrane</keyword>
<keyword evidence="5 9" id="KW-1133">Transmembrane helix</keyword>
<dbReference type="RefSeq" id="WP_343925449.1">
    <property type="nucleotide sequence ID" value="NZ_BAAAIR010000046.1"/>
</dbReference>